<feature type="domain" description="Amidase" evidence="1">
    <location>
        <begin position="186"/>
        <end position="369"/>
    </location>
</feature>
<keyword evidence="3" id="KW-1185">Reference proteome</keyword>
<dbReference type="Gene3D" id="3.90.1300.10">
    <property type="entry name" value="Amidase signature (AS) domain"/>
    <property type="match status" value="1"/>
</dbReference>
<sequence>MASANLSFLEVNNISYLLHPQPLARIVEPWVESDPIPVVLFTTNAAAPSATEVKALIHRFADVDDVYAPPFADTIVLQLDASLDAQRELGCLRDSGCFEAVYHIAPTSPPNVLPTGPYFLTQGNIQQAYRLYEDELDSFIFGVIPEDVLNPKKLHSLYFPLPAFSSNGLWKKIAVPSRLYTDHEVQAQKPLAGARMGIKDIFRLEGTQLTMMNRPWTELYGPDEESAAYTKKLIALGAVIVGKTKMTSFASPEEATDQWIDFHCPVNPRGDRYQSPSSSSTGAGTSLAGYSWLDFSVAGDSAGSVRAPAPCSGLFSLRPSFNSTSMKGIPVNSPEFDTVGHFARNLRDLHYIVSRTFENIPRNFSKFPPKILYPLEFYPLKNSKQQNLTEEFVTTLEEFLGVKRTPFSFVEEWEKNPPKEAEGLPLLEYTEKNQSAFWALCYDYYHGFDVFRDDYKAKFGKDAFSSSVVRFRWDVGKQVTPKEYDKYLGQLEVFREWFSKRFMRPDPESLSSAILVMPYGEPDPEYRDEPNP</sequence>
<dbReference type="EMBL" id="CABFNO020001523">
    <property type="protein sequence ID" value="CAG9993499.1"/>
    <property type="molecule type" value="Genomic_DNA"/>
</dbReference>
<evidence type="ECO:0000313" key="2">
    <source>
        <dbReference type="EMBL" id="CAG9993499.1"/>
    </source>
</evidence>
<accession>A0A9N9UPE7</accession>
<gene>
    <name evidence="2" type="ORF">CBYS24578_00004273</name>
</gene>
<dbReference type="InterPro" id="IPR036928">
    <property type="entry name" value="AS_sf"/>
</dbReference>
<name>A0A9N9UPE7_9HYPO</name>
<evidence type="ECO:0000259" key="1">
    <source>
        <dbReference type="Pfam" id="PF01425"/>
    </source>
</evidence>
<organism evidence="2 3">
    <name type="scientific">Clonostachys byssicola</name>
    <dbReference type="NCBI Taxonomy" id="160290"/>
    <lineage>
        <taxon>Eukaryota</taxon>
        <taxon>Fungi</taxon>
        <taxon>Dikarya</taxon>
        <taxon>Ascomycota</taxon>
        <taxon>Pezizomycotina</taxon>
        <taxon>Sordariomycetes</taxon>
        <taxon>Hypocreomycetidae</taxon>
        <taxon>Hypocreales</taxon>
        <taxon>Bionectriaceae</taxon>
        <taxon>Clonostachys</taxon>
    </lineage>
</organism>
<comment type="caution">
    <text evidence="2">The sequence shown here is derived from an EMBL/GenBank/DDBJ whole genome shotgun (WGS) entry which is preliminary data.</text>
</comment>
<evidence type="ECO:0000313" key="3">
    <source>
        <dbReference type="Proteomes" id="UP000754883"/>
    </source>
</evidence>
<dbReference type="OrthoDB" id="5423360at2759"/>
<dbReference type="InterPro" id="IPR023631">
    <property type="entry name" value="Amidase_dom"/>
</dbReference>
<dbReference type="Proteomes" id="UP000754883">
    <property type="component" value="Unassembled WGS sequence"/>
</dbReference>
<dbReference type="PANTHER" id="PTHR46310">
    <property type="entry name" value="AMIDASE 1"/>
    <property type="match status" value="1"/>
</dbReference>
<dbReference type="Pfam" id="PF01425">
    <property type="entry name" value="Amidase"/>
    <property type="match status" value="1"/>
</dbReference>
<dbReference type="AlphaFoldDB" id="A0A9N9UPE7"/>
<dbReference type="SUPFAM" id="SSF75304">
    <property type="entry name" value="Amidase signature (AS) enzymes"/>
    <property type="match status" value="1"/>
</dbReference>
<reference evidence="2 3" key="2">
    <citation type="submission" date="2021-10" db="EMBL/GenBank/DDBJ databases">
        <authorList>
            <person name="Piombo E."/>
        </authorList>
    </citation>
    <scope>NUCLEOTIDE SEQUENCE [LARGE SCALE GENOMIC DNA]</scope>
</reference>
<reference evidence="3" key="1">
    <citation type="submission" date="2019-06" db="EMBL/GenBank/DDBJ databases">
        <authorList>
            <person name="Broberg M."/>
        </authorList>
    </citation>
    <scope>NUCLEOTIDE SEQUENCE [LARGE SCALE GENOMIC DNA]</scope>
</reference>
<dbReference type="PANTHER" id="PTHR46310:SF7">
    <property type="entry name" value="AMIDASE 1"/>
    <property type="match status" value="1"/>
</dbReference>
<proteinExistence type="predicted"/>
<protein>
    <recommendedName>
        <fullName evidence="1">Amidase domain-containing protein</fullName>
    </recommendedName>
</protein>